<evidence type="ECO:0000256" key="3">
    <source>
        <dbReference type="ARBA" id="ARBA00022475"/>
    </source>
</evidence>
<feature type="transmembrane region" description="Helical" evidence="9">
    <location>
        <begin position="189"/>
        <end position="209"/>
    </location>
</feature>
<dbReference type="EMBL" id="QFPP01000001">
    <property type="protein sequence ID" value="PZQ78440.1"/>
    <property type="molecule type" value="Genomic_DNA"/>
</dbReference>
<comment type="similarity">
    <text evidence="8">Belongs to the binding-protein-dependent transport system permease family. LivHM subfamily.</text>
</comment>
<evidence type="ECO:0000256" key="1">
    <source>
        <dbReference type="ARBA" id="ARBA00004651"/>
    </source>
</evidence>
<dbReference type="Pfam" id="PF02653">
    <property type="entry name" value="BPD_transp_2"/>
    <property type="match status" value="1"/>
</dbReference>
<evidence type="ECO:0000256" key="7">
    <source>
        <dbReference type="ARBA" id="ARBA00023136"/>
    </source>
</evidence>
<evidence type="ECO:0000313" key="11">
    <source>
        <dbReference type="Proteomes" id="UP000249135"/>
    </source>
</evidence>
<name>A0A2W5SUK0_VARPD</name>
<proteinExistence type="inferred from homology"/>
<dbReference type="InterPro" id="IPR001851">
    <property type="entry name" value="ABC_transp_permease"/>
</dbReference>
<dbReference type="Proteomes" id="UP000249135">
    <property type="component" value="Unassembled WGS sequence"/>
</dbReference>
<comment type="caution">
    <text evidence="10">The sequence shown here is derived from an EMBL/GenBank/DDBJ whole genome shotgun (WGS) entry which is preliminary data.</text>
</comment>
<accession>A0A2W5SUK0</accession>
<dbReference type="GO" id="GO:0006865">
    <property type="term" value="P:amino acid transport"/>
    <property type="evidence" value="ECO:0007669"/>
    <property type="project" value="UniProtKB-KW"/>
</dbReference>
<feature type="transmembrane region" description="Helical" evidence="9">
    <location>
        <begin position="6"/>
        <end position="29"/>
    </location>
</feature>
<feature type="transmembrane region" description="Helical" evidence="9">
    <location>
        <begin position="242"/>
        <end position="260"/>
    </location>
</feature>
<keyword evidence="6 9" id="KW-1133">Transmembrane helix</keyword>
<reference evidence="10 11" key="1">
    <citation type="submission" date="2017-08" db="EMBL/GenBank/DDBJ databases">
        <title>Infants hospitalized years apart are colonized by the same room-sourced microbial strains.</title>
        <authorList>
            <person name="Brooks B."/>
            <person name="Olm M.R."/>
            <person name="Firek B.A."/>
            <person name="Baker R."/>
            <person name="Thomas B.C."/>
            <person name="Morowitz M.J."/>
            <person name="Banfield J.F."/>
        </authorList>
    </citation>
    <scope>NUCLEOTIDE SEQUENCE [LARGE SCALE GENOMIC DNA]</scope>
    <source>
        <strain evidence="10">S2_005_003_R2_41</strain>
    </source>
</reference>
<comment type="subcellular location">
    <subcellularLocation>
        <location evidence="1">Cell membrane</location>
        <topology evidence="1">Multi-pass membrane protein</topology>
    </subcellularLocation>
</comment>
<feature type="transmembrane region" description="Helical" evidence="9">
    <location>
        <begin position="60"/>
        <end position="79"/>
    </location>
</feature>
<dbReference type="CDD" id="cd06582">
    <property type="entry name" value="TM_PBP1_LivH_like"/>
    <property type="match status" value="1"/>
</dbReference>
<dbReference type="AlphaFoldDB" id="A0A2W5SUK0"/>
<keyword evidence="4 9" id="KW-0812">Transmembrane</keyword>
<sequence length="294" mass="30522">MDLQSLSQFFFSGLSTGCIYALVAVGYVLCFNATGVINFAQGEYVMVGALVAAFAHAHGLPLTIAIAAAVAAGGLVGFAQEQLTLAPIRSSPDFIRVTVTFGFAVVLRGLAMVVAGADPLPLPGFSGDDVFELLGAFLAWQIAWVWLLTILVLAIVFYFLMRTRWGRAVRGCSENLMAARLMGIAPERVALLVLSVGGALAALGGAVVAPITLASWTLGIDFGLKGFIAALLAGFRSPQKAVAVALSVGVIETAAAGFVSSGARDIIVYGLLLAYLLISAGVSSKRQQLTMIGH</sequence>
<organism evidence="10 11">
    <name type="scientific">Variovorax paradoxus</name>
    <dbReference type="NCBI Taxonomy" id="34073"/>
    <lineage>
        <taxon>Bacteria</taxon>
        <taxon>Pseudomonadati</taxon>
        <taxon>Pseudomonadota</taxon>
        <taxon>Betaproteobacteria</taxon>
        <taxon>Burkholderiales</taxon>
        <taxon>Comamonadaceae</taxon>
        <taxon>Variovorax</taxon>
    </lineage>
</organism>
<evidence type="ECO:0000256" key="8">
    <source>
        <dbReference type="ARBA" id="ARBA00037998"/>
    </source>
</evidence>
<feature type="transmembrane region" description="Helical" evidence="9">
    <location>
        <begin position="99"/>
        <end position="117"/>
    </location>
</feature>
<dbReference type="PANTHER" id="PTHR11795">
    <property type="entry name" value="BRANCHED-CHAIN AMINO ACID TRANSPORT SYSTEM PERMEASE PROTEIN LIVH"/>
    <property type="match status" value="1"/>
</dbReference>
<evidence type="ECO:0000256" key="9">
    <source>
        <dbReference type="SAM" id="Phobius"/>
    </source>
</evidence>
<keyword evidence="3" id="KW-1003">Cell membrane</keyword>
<evidence type="ECO:0000256" key="2">
    <source>
        <dbReference type="ARBA" id="ARBA00022448"/>
    </source>
</evidence>
<protein>
    <submittedName>
        <fullName evidence="10">Branched-chain amino acid ABC transporter permease</fullName>
    </submittedName>
</protein>
<feature type="transmembrane region" description="Helical" evidence="9">
    <location>
        <begin position="266"/>
        <end position="284"/>
    </location>
</feature>
<evidence type="ECO:0000256" key="4">
    <source>
        <dbReference type="ARBA" id="ARBA00022692"/>
    </source>
</evidence>
<keyword evidence="2" id="KW-0813">Transport</keyword>
<evidence type="ECO:0000256" key="5">
    <source>
        <dbReference type="ARBA" id="ARBA00022970"/>
    </source>
</evidence>
<feature type="transmembrane region" description="Helical" evidence="9">
    <location>
        <begin position="215"/>
        <end position="235"/>
    </location>
</feature>
<dbReference type="PANTHER" id="PTHR11795:SF450">
    <property type="entry name" value="ABC TRANSPORTER PERMEASE PROTEIN"/>
    <property type="match status" value="1"/>
</dbReference>
<evidence type="ECO:0000313" key="10">
    <source>
        <dbReference type="EMBL" id="PZQ78440.1"/>
    </source>
</evidence>
<feature type="transmembrane region" description="Helical" evidence="9">
    <location>
        <begin position="137"/>
        <end position="160"/>
    </location>
</feature>
<gene>
    <name evidence="10" type="ORF">DI563_00220</name>
</gene>
<dbReference type="GO" id="GO:0022857">
    <property type="term" value="F:transmembrane transporter activity"/>
    <property type="evidence" value="ECO:0007669"/>
    <property type="project" value="InterPro"/>
</dbReference>
<evidence type="ECO:0000256" key="6">
    <source>
        <dbReference type="ARBA" id="ARBA00022989"/>
    </source>
</evidence>
<keyword evidence="7 9" id="KW-0472">Membrane</keyword>
<dbReference type="GO" id="GO:0005886">
    <property type="term" value="C:plasma membrane"/>
    <property type="evidence" value="ECO:0007669"/>
    <property type="project" value="UniProtKB-SubCell"/>
</dbReference>
<dbReference type="InterPro" id="IPR052157">
    <property type="entry name" value="BCAA_transport_permease"/>
</dbReference>
<keyword evidence="5" id="KW-0029">Amino-acid transport</keyword>